<reference evidence="2 3" key="1">
    <citation type="submission" date="2024-10" db="EMBL/GenBank/DDBJ databases">
        <authorList>
            <person name="Kim D."/>
        </authorList>
    </citation>
    <scope>NUCLEOTIDE SEQUENCE [LARGE SCALE GENOMIC DNA]</scope>
    <source>
        <strain evidence="2">Taebaek</strain>
    </source>
</reference>
<dbReference type="PANTHER" id="PTHR11567">
    <property type="entry name" value="ACID PHOSPHATASE-RELATED"/>
    <property type="match status" value="1"/>
</dbReference>
<feature type="compositionally biased region" description="Basic residues" evidence="1">
    <location>
        <begin position="239"/>
        <end position="250"/>
    </location>
</feature>
<dbReference type="InterPro" id="IPR019129">
    <property type="entry name" value="Folate-sensitive_fs_Fra10Ac1"/>
</dbReference>
<feature type="region of interest" description="Disordered" evidence="1">
    <location>
        <begin position="1"/>
        <end position="47"/>
    </location>
</feature>
<feature type="region of interest" description="Disordered" evidence="1">
    <location>
        <begin position="224"/>
        <end position="294"/>
    </location>
</feature>
<evidence type="ECO:0000256" key="1">
    <source>
        <dbReference type="SAM" id="MobiDB-lite"/>
    </source>
</evidence>
<dbReference type="AlphaFoldDB" id="A0ABD2IVY7"/>
<protein>
    <recommendedName>
        <fullName evidence="4">Protein FRA10AC1</fullName>
    </recommendedName>
</protein>
<keyword evidence="3" id="KW-1185">Reference proteome</keyword>
<dbReference type="EMBL" id="JBICCN010000254">
    <property type="protein sequence ID" value="KAL3083292.1"/>
    <property type="molecule type" value="Genomic_DNA"/>
</dbReference>
<evidence type="ECO:0000313" key="3">
    <source>
        <dbReference type="Proteomes" id="UP001620645"/>
    </source>
</evidence>
<evidence type="ECO:0008006" key="4">
    <source>
        <dbReference type="Google" id="ProtNLM"/>
    </source>
</evidence>
<sequence length="327" mass="38918">MRRVFDEPNAFLPELKRKRQKEDDEHSQASSSRHSLPAGSKAIPPDQRIKRYSQSVDAYTRHKMMINNYVAYYKGSTKKLERDTSNDKNDFDIIRENHRFLWSDKEMVEAEQNWEARLAKRYYDKLFKEYCVVDLSRYAKNLYAMRWRVEREVFSGKGQFECGSKHCTERQGLASWEVNFAYTEHGVKKNALVKVRLCLDCSTKLNFHSQKRLVKKKMKVEVKRELDDSQKEEKQKKKEEKRRKKERRRKEKEMEEEEGSSSSSSEKEEEDKGETEEQKVSEEEKRCIDTTAKREQASEIWSKKTAVLEAEKTATDEFDEFIDDLLL</sequence>
<organism evidence="2 3">
    <name type="scientific">Heterodera schachtii</name>
    <name type="common">Sugarbeet cyst nematode worm</name>
    <name type="synonym">Tylenchus schachtii</name>
    <dbReference type="NCBI Taxonomy" id="97005"/>
    <lineage>
        <taxon>Eukaryota</taxon>
        <taxon>Metazoa</taxon>
        <taxon>Ecdysozoa</taxon>
        <taxon>Nematoda</taxon>
        <taxon>Chromadorea</taxon>
        <taxon>Rhabditida</taxon>
        <taxon>Tylenchina</taxon>
        <taxon>Tylenchomorpha</taxon>
        <taxon>Tylenchoidea</taxon>
        <taxon>Heteroderidae</taxon>
        <taxon>Heteroderinae</taxon>
        <taxon>Heterodera</taxon>
    </lineage>
</organism>
<proteinExistence type="predicted"/>
<accession>A0ABD2IVY7</accession>
<dbReference type="Proteomes" id="UP001620645">
    <property type="component" value="Unassembled WGS sequence"/>
</dbReference>
<dbReference type="InterPro" id="IPR050645">
    <property type="entry name" value="Histidine_acid_phosphatase"/>
</dbReference>
<dbReference type="Pfam" id="PF09725">
    <property type="entry name" value="Fra10Ac1"/>
    <property type="match status" value="1"/>
</dbReference>
<feature type="compositionally biased region" description="Basic and acidic residues" evidence="1">
    <location>
        <begin position="224"/>
        <end position="238"/>
    </location>
</feature>
<dbReference type="PANTHER" id="PTHR11567:SF25">
    <property type="entry name" value="PROTEIN FRA10AC1"/>
    <property type="match status" value="1"/>
</dbReference>
<feature type="compositionally biased region" description="Basic and acidic residues" evidence="1">
    <location>
        <begin position="275"/>
        <end position="294"/>
    </location>
</feature>
<evidence type="ECO:0000313" key="2">
    <source>
        <dbReference type="EMBL" id="KAL3083292.1"/>
    </source>
</evidence>
<gene>
    <name evidence="2" type="ORF">niasHS_011094</name>
</gene>
<name>A0ABD2IVY7_HETSC</name>
<comment type="caution">
    <text evidence="2">The sequence shown here is derived from an EMBL/GenBank/DDBJ whole genome shotgun (WGS) entry which is preliminary data.</text>
</comment>